<evidence type="ECO:0000256" key="11">
    <source>
        <dbReference type="ARBA" id="ARBA00022741"/>
    </source>
</evidence>
<evidence type="ECO:0000256" key="13">
    <source>
        <dbReference type="ARBA" id="ARBA00048811"/>
    </source>
</evidence>
<dbReference type="GO" id="GO:0004422">
    <property type="term" value="F:hypoxanthine phosphoribosyltransferase activity"/>
    <property type="evidence" value="ECO:0007669"/>
    <property type="project" value="InterPro"/>
</dbReference>
<dbReference type="KEGG" id="mpe:MYPE10260"/>
<dbReference type="SUPFAM" id="SSF53271">
    <property type="entry name" value="PRTase-like"/>
    <property type="match status" value="1"/>
</dbReference>
<dbReference type="InterPro" id="IPR029057">
    <property type="entry name" value="PRTase-like"/>
</dbReference>
<comment type="pathway">
    <text evidence="3 15">Purine metabolism; IMP biosynthesis via salvage pathway; IMP from hypoxanthine: step 1/1.</text>
</comment>
<evidence type="ECO:0000256" key="15">
    <source>
        <dbReference type="RuleBase" id="RU364099"/>
    </source>
</evidence>
<dbReference type="EMBL" id="BA000026">
    <property type="protein sequence ID" value="BAC44811.1"/>
    <property type="molecule type" value="Genomic_DNA"/>
</dbReference>
<evidence type="ECO:0000313" key="17">
    <source>
        <dbReference type="EMBL" id="BAC44811.1"/>
    </source>
</evidence>
<comment type="subcellular location">
    <subcellularLocation>
        <location evidence="2 15">Cytoplasm</location>
    </subcellularLocation>
</comment>
<reference evidence="17 18" key="1">
    <citation type="journal article" date="2002" name="Nucleic Acids Res.">
        <title>The complete genomic sequence of Mycoplasma penetrans, an intracellular bacterial pathogen in humans.</title>
        <authorList>
            <person name="Sasaki Y."/>
            <person name="Ishikawa J."/>
            <person name="Yamashita A."/>
            <person name="Oshima K."/>
            <person name="Kenri T."/>
            <person name="Furuya K."/>
            <person name="Yoshino C."/>
            <person name="Horino A."/>
            <person name="Shiba T."/>
            <person name="Sasaki T."/>
            <person name="Hattori M."/>
        </authorList>
    </citation>
    <scope>NUCLEOTIDE SEQUENCE [LARGE SCALE GENOMIC DNA]</scope>
    <source>
        <strain evidence="17 18">HF-2</strain>
    </source>
</reference>
<dbReference type="GO" id="GO:0052657">
    <property type="term" value="F:guanine phosphoribosyltransferase activity"/>
    <property type="evidence" value="ECO:0007669"/>
    <property type="project" value="RHEA"/>
</dbReference>
<dbReference type="InterPro" id="IPR000836">
    <property type="entry name" value="PRTase_dom"/>
</dbReference>
<dbReference type="InterPro" id="IPR005904">
    <property type="entry name" value="Hxn_phspho_trans"/>
</dbReference>
<evidence type="ECO:0000256" key="3">
    <source>
        <dbReference type="ARBA" id="ARBA00004669"/>
    </source>
</evidence>
<keyword evidence="9 15" id="KW-0479">Metal-binding</keyword>
<organism evidence="17 18">
    <name type="scientific">Malacoplasma penetrans (strain HF-2)</name>
    <name type="common">Mycoplasma penetrans</name>
    <dbReference type="NCBI Taxonomy" id="272633"/>
    <lineage>
        <taxon>Bacteria</taxon>
        <taxon>Bacillati</taxon>
        <taxon>Mycoplasmatota</taxon>
        <taxon>Mycoplasmoidales</taxon>
        <taxon>Mycoplasmoidaceae</taxon>
        <taxon>Malacoplasma</taxon>
    </lineage>
</organism>
<comment type="pathway">
    <text evidence="4">Purine metabolism; GMP biosynthesis via salvage pathway; GMP from guanine: step 1/1.</text>
</comment>
<evidence type="ECO:0000256" key="8">
    <source>
        <dbReference type="ARBA" id="ARBA00022679"/>
    </source>
</evidence>
<evidence type="ECO:0000256" key="5">
    <source>
        <dbReference type="ARBA" id="ARBA00008391"/>
    </source>
</evidence>
<dbReference type="AlphaFoldDB" id="Q8EUA5"/>
<dbReference type="FunCoup" id="Q8EUA5">
    <property type="interactions" value="190"/>
</dbReference>
<evidence type="ECO:0000259" key="16">
    <source>
        <dbReference type="Pfam" id="PF00156"/>
    </source>
</evidence>
<dbReference type="GO" id="GO:0006178">
    <property type="term" value="P:guanine salvage"/>
    <property type="evidence" value="ECO:0007669"/>
    <property type="project" value="TreeGrafter"/>
</dbReference>
<dbReference type="eggNOG" id="COG0634">
    <property type="taxonomic scope" value="Bacteria"/>
</dbReference>
<evidence type="ECO:0000256" key="1">
    <source>
        <dbReference type="ARBA" id="ARBA00001946"/>
    </source>
</evidence>
<dbReference type="NCBIfam" id="TIGR01203">
    <property type="entry name" value="HGPRTase"/>
    <property type="match status" value="1"/>
</dbReference>
<dbReference type="UniPathway" id="UPA00591">
    <property type="reaction ID" value="UER00648"/>
</dbReference>
<dbReference type="GO" id="GO:0032264">
    <property type="term" value="P:IMP salvage"/>
    <property type="evidence" value="ECO:0007669"/>
    <property type="project" value="UniProtKB-UniPathway"/>
</dbReference>
<gene>
    <name evidence="17" type="ordered locus">MYPE10260</name>
</gene>
<dbReference type="Pfam" id="PF00156">
    <property type="entry name" value="Pribosyltran"/>
    <property type="match status" value="1"/>
</dbReference>
<evidence type="ECO:0000256" key="9">
    <source>
        <dbReference type="ARBA" id="ARBA00022723"/>
    </source>
</evidence>
<comment type="catalytic activity">
    <reaction evidence="14">
        <text>IMP + diphosphate = hypoxanthine + 5-phospho-alpha-D-ribose 1-diphosphate</text>
        <dbReference type="Rhea" id="RHEA:17973"/>
        <dbReference type="ChEBI" id="CHEBI:17368"/>
        <dbReference type="ChEBI" id="CHEBI:33019"/>
        <dbReference type="ChEBI" id="CHEBI:58017"/>
        <dbReference type="ChEBI" id="CHEBI:58053"/>
        <dbReference type="EC" id="2.4.2.8"/>
    </reaction>
    <physiologicalReaction direction="right-to-left" evidence="14">
        <dbReference type="Rhea" id="RHEA:17975"/>
    </physiologicalReaction>
</comment>
<dbReference type="PANTHER" id="PTHR43340:SF1">
    <property type="entry name" value="HYPOXANTHINE PHOSPHORIBOSYLTRANSFERASE"/>
    <property type="match status" value="1"/>
</dbReference>
<comment type="catalytic activity">
    <reaction evidence="13">
        <text>GMP + diphosphate = guanine + 5-phospho-alpha-D-ribose 1-diphosphate</text>
        <dbReference type="Rhea" id="RHEA:25424"/>
        <dbReference type="ChEBI" id="CHEBI:16235"/>
        <dbReference type="ChEBI" id="CHEBI:33019"/>
        <dbReference type="ChEBI" id="CHEBI:58017"/>
        <dbReference type="ChEBI" id="CHEBI:58115"/>
        <dbReference type="EC" id="2.4.2.8"/>
    </reaction>
    <physiologicalReaction direction="right-to-left" evidence="13">
        <dbReference type="Rhea" id="RHEA:25426"/>
    </physiologicalReaction>
</comment>
<dbReference type="PANTHER" id="PTHR43340">
    <property type="entry name" value="HYPOXANTHINE-GUANINE PHOSPHORIBOSYLTRANSFERASE"/>
    <property type="match status" value="1"/>
</dbReference>
<protein>
    <recommendedName>
        <fullName evidence="15">Hypoxanthine phosphoribosyltransferase</fullName>
        <ecNumber evidence="15">2.4.2.8</ecNumber>
    </recommendedName>
</protein>
<keyword evidence="6 15" id="KW-0963">Cytoplasm</keyword>
<keyword evidence="7 15" id="KW-0328">Glycosyltransferase</keyword>
<name>Q8EUA5_MALP2</name>
<dbReference type="GO" id="GO:0000166">
    <property type="term" value="F:nucleotide binding"/>
    <property type="evidence" value="ECO:0007669"/>
    <property type="project" value="UniProtKB-KW"/>
</dbReference>
<evidence type="ECO:0000256" key="4">
    <source>
        <dbReference type="ARBA" id="ARBA00004676"/>
    </source>
</evidence>
<evidence type="ECO:0000256" key="7">
    <source>
        <dbReference type="ARBA" id="ARBA00022676"/>
    </source>
</evidence>
<comment type="similarity">
    <text evidence="5 15">Belongs to the purine/pyrimidine phosphoribosyltransferase family.</text>
</comment>
<keyword evidence="8 15" id="KW-0808">Transferase</keyword>
<keyword evidence="12 15" id="KW-0460">Magnesium</keyword>
<keyword evidence="18" id="KW-1185">Reference proteome</keyword>
<evidence type="ECO:0000256" key="14">
    <source>
        <dbReference type="ARBA" id="ARBA00049402"/>
    </source>
</evidence>
<dbReference type="GO" id="GO:0005829">
    <property type="term" value="C:cytosol"/>
    <property type="evidence" value="ECO:0007669"/>
    <property type="project" value="TreeGrafter"/>
</dbReference>
<evidence type="ECO:0000313" key="18">
    <source>
        <dbReference type="Proteomes" id="UP000002522"/>
    </source>
</evidence>
<proteinExistence type="inferred from homology"/>
<dbReference type="Proteomes" id="UP000002522">
    <property type="component" value="Chromosome"/>
</dbReference>
<sequence length="177" mass="20179">MDHRVEKILLTTEEIQKGIIEAAKWVDKTYQNKELVLVGLLKGCLPFFGQMISHITIDCLVDFMTVSSFQGKTYGVTEPQISHNISENITNKHVLLVDEIIDSALTLKYVKEYLMNNFNPASVEIITLLDKPAGRKVDLKPAYRCFEIENKFVVGYGCDYEGKLRNLPYVGVFKQDK</sequence>
<dbReference type="Gene3D" id="3.40.50.2020">
    <property type="match status" value="1"/>
</dbReference>
<dbReference type="EC" id="2.4.2.8" evidence="15"/>
<keyword evidence="11 15" id="KW-0547">Nucleotide-binding</keyword>
<dbReference type="GO" id="GO:0000287">
    <property type="term" value="F:magnesium ion binding"/>
    <property type="evidence" value="ECO:0007669"/>
    <property type="project" value="TreeGrafter"/>
</dbReference>
<dbReference type="RefSeq" id="WP_011077839.1">
    <property type="nucleotide sequence ID" value="NC_004432.1"/>
</dbReference>
<dbReference type="GO" id="GO:0046100">
    <property type="term" value="P:hypoxanthine metabolic process"/>
    <property type="evidence" value="ECO:0007669"/>
    <property type="project" value="TreeGrafter"/>
</dbReference>
<dbReference type="InParanoid" id="Q8EUA5"/>
<dbReference type="STRING" id="272633.gene:10732145"/>
<dbReference type="HOGENOM" id="CLU_073615_0_1_14"/>
<dbReference type="GO" id="GO:0032263">
    <property type="term" value="P:GMP salvage"/>
    <property type="evidence" value="ECO:0007669"/>
    <property type="project" value="TreeGrafter"/>
</dbReference>
<keyword evidence="10 15" id="KW-0660">Purine salvage</keyword>
<comment type="cofactor">
    <cofactor evidence="1 15">
        <name>Mg(2+)</name>
        <dbReference type="ChEBI" id="CHEBI:18420"/>
    </cofactor>
</comment>
<accession>Q8EUA5</accession>
<evidence type="ECO:0000256" key="12">
    <source>
        <dbReference type="ARBA" id="ARBA00022842"/>
    </source>
</evidence>
<dbReference type="CDD" id="cd06223">
    <property type="entry name" value="PRTases_typeI"/>
    <property type="match status" value="1"/>
</dbReference>
<evidence type="ECO:0000256" key="2">
    <source>
        <dbReference type="ARBA" id="ARBA00004496"/>
    </source>
</evidence>
<dbReference type="InterPro" id="IPR050408">
    <property type="entry name" value="HGPRT"/>
</dbReference>
<evidence type="ECO:0000256" key="10">
    <source>
        <dbReference type="ARBA" id="ARBA00022726"/>
    </source>
</evidence>
<evidence type="ECO:0000256" key="6">
    <source>
        <dbReference type="ARBA" id="ARBA00022490"/>
    </source>
</evidence>
<feature type="domain" description="Phosphoribosyltransferase" evidence="16">
    <location>
        <begin position="9"/>
        <end position="160"/>
    </location>
</feature>
<dbReference type="GO" id="GO:0006166">
    <property type="term" value="P:purine ribonucleoside salvage"/>
    <property type="evidence" value="ECO:0007669"/>
    <property type="project" value="UniProtKB-KW"/>
</dbReference>